<reference evidence="2 3" key="1">
    <citation type="submission" date="2023-11" db="EMBL/GenBank/DDBJ databases">
        <title>Coraliomargarita sp. nov., isolated from marine algae.</title>
        <authorList>
            <person name="Lee J.K."/>
            <person name="Baek J.H."/>
            <person name="Kim J.M."/>
            <person name="Choi D.G."/>
            <person name="Jeon C.O."/>
        </authorList>
    </citation>
    <scope>NUCLEOTIDE SEQUENCE [LARGE SCALE GENOMIC DNA]</scope>
    <source>
        <strain evidence="2 3">J2-16</strain>
    </source>
</reference>
<dbReference type="RefSeq" id="WP_319831230.1">
    <property type="nucleotide sequence ID" value="NZ_CP138858.1"/>
</dbReference>
<dbReference type="SUPFAM" id="SSF103190">
    <property type="entry name" value="Sensory domain-like"/>
    <property type="match status" value="2"/>
</dbReference>
<gene>
    <name evidence="2" type="ORF">SH580_12685</name>
</gene>
<accession>A0ABZ0RE81</accession>
<evidence type="ECO:0000313" key="2">
    <source>
        <dbReference type="EMBL" id="WPJ94292.1"/>
    </source>
</evidence>
<dbReference type="Pfam" id="PF21623">
    <property type="entry name" value="HK_sensor_dom_bact"/>
    <property type="match status" value="1"/>
</dbReference>
<protein>
    <submittedName>
        <fullName evidence="2">Cache domain-containing protein</fullName>
    </submittedName>
</protein>
<evidence type="ECO:0000313" key="3">
    <source>
        <dbReference type="Proteomes" id="UP001324993"/>
    </source>
</evidence>
<dbReference type="Proteomes" id="UP001324993">
    <property type="component" value="Chromosome"/>
</dbReference>
<proteinExistence type="predicted"/>
<sequence>MGVVVVVLIACFIVFSFYRAERQKNVDQLLSENGDVLLFADELVRTYLGGVVEDLLVVSHSRSLRDYIEDPADAKRLRFLQDLRNLSLHKKEYAQLRYLDVNGQEQVRVDSGGQAVPVDKLQNKLSRYYFTEGMRVASGTIYISPVDLNMENGQVQLPRVPMIRFVLPIDDPERGRLGVMVLNFNARQLLERLRLMGNDAEANVELVNEAGYWLVHPDSAMEWGFMFPEGANLSMQKLHPACWQQMFGTVVGYGEGGGECSVLEAHTY</sequence>
<dbReference type="InterPro" id="IPR048760">
    <property type="entry name" value="VP0354-like_sensor_dom"/>
</dbReference>
<evidence type="ECO:0000259" key="1">
    <source>
        <dbReference type="Pfam" id="PF21623"/>
    </source>
</evidence>
<name>A0ABZ0RE81_9BACT</name>
<keyword evidence="3" id="KW-1185">Reference proteome</keyword>
<dbReference type="InterPro" id="IPR029151">
    <property type="entry name" value="Sensor-like_sf"/>
</dbReference>
<organism evidence="2 3">
    <name type="scientific">Coraliomargarita algicola</name>
    <dbReference type="NCBI Taxonomy" id="3092156"/>
    <lineage>
        <taxon>Bacteria</taxon>
        <taxon>Pseudomonadati</taxon>
        <taxon>Verrucomicrobiota</taxon>
        <taxon>Opitutia</taxon>
        <taxon>Puniceicoccales</taxon>
        <taxon>Coraliomargaritaceae</taxon>
        <taxon>Coraliomargarita</taxon>
    </lineage>
</organism>
<feature type="domain" description="Histidine kinase VP0354-like sensor" evidence="1">
    <location>
        <begin position="57"/>
        <end position="262"/>
    </location>
</feature>
<dbReference type="Gene3D" id="3.30.450.20">
    <property type="entry name" value="PAS domain"/>
    <property type="match status" value="2"/>
</dbReference>
<dbReference type="EMBL" id="CP138858">
    <property type="protein sequence ID" value="WPJ94292.1"/>
    <property type="molecule type" value="Genomic_DNA"/>
</dbReference>